<dbReference type="EMBL" id="BAABBV010000001">
    <property type="protein sequence ID" value="GAA4154483.1"/>
    <property type="molecule type" value="Genomic_DNA"/>
</dbReference>
<keyword evidence="16" id="KW-0449">Lipoprotein</keyword>
<dbReference type="RefSeq" id="WP_344789890.1">
    <property type="nucleotide sequence ID" value="NZ_BAABBV010000001.1"/>
</dbReference>
<evidence type="ECO:0000256" key="11">
    <source>
        <dbReference type="ARBA" id="ARBA00043671"/>
    </source>
</evidence>
<dbReference type="CDD" id="cd07061">
    <property type="entry name" value="HP_HAP_like"/>
    <property type="match status" value="1"/>
</dbReference>
<dbReference type="Gene3D" id="3.40.50.1240">
    <property type="entry name" value="Phosphoglycerate mutase-like"/>
    <property type="match status" value="1"/>
</dbReference>
<reference evidence="16" key="1">
    <citation type="journal article" date="2014" name="Int. J. Syst. Evol. Microbiol.">
        <title>Complete genome of a new Firmicutes species belonging to the dominant human colonic microbiota ('Ruminococcus bicirculans') reveals two chromosomes and a selective capacity to utilize plant glucans.</title>
        <authorList>
            <consortium name="NISC Comparative Sequencing Program"/>
            <person name="Wegmann U."/>
            <person name="Louis P."/>
            <person name="Goesmann A."/>
            <person name="Henrissat B."/>
            <person name="Duncan S.H."/>
            <person name="Flint H.J."/>
        </authorList>
    </citation>
    <scope>NUCLEOTIDE SEQUENCE</scope>
    <source>
        <strain evidence="16">JCM 17590</strain>
    </source>
</reference>
<gene>
    <name evidence="16" type="ORF">GCM10022286_02160</name>
</gene>
<keyword evidence="17" id="KW-1185">Reference proteome</keyword>
<evidence type="ECO:0000256" key="14">
    <source>
        <dbReference type="SAM" id="MobiDB-lite"/>
    </source>
</evidence>
<dbReference type="EC" id="3.1.3.62" evidence="4"/>
<reference evidence="16" key="2">
    <citation type="submission" date="2023-12" db="EMBL/GenBank/DDBJ databases">
        <authorList>
            <person name="Sun Q."/>
            <person name="Inoue M."/>
        </authorList>
    </citation>
    <scope>NUCLEOTIDE SEQUENCE</scope>
    <source>
        <strain evidence="16">JCM 17590</strain>
    </source>
</reference>
<evidence type="ECO:0000256" key="5">
    <source>
        <dbReference type="ARBA" id="ARBA00018097"/>
    </source>
</evidence>
<dbReference type="Proteomes" id="UP001415169">
    <property type="component" value="Unassembled WGS sequence"/>
</dbReference>
<evidence type="ECO:0000256" key="15">
    <source>
        <dbReference type="SAM" id="SignalP"/>
    </source>
</evidence>
<proteinExistence type="inferred from homology"/>
<evidence type="ECO:0000313" key="16">
    <source>
        <dbReference type="EMBL" id="GAA4154483.1"/>
    </source>
</evidence>
<evidence type="ECO:0000256" key="8">
    <source>
        <dbReference type="ARBA" id="ARBA00023136"/>
    </source>
</evidence>
<dbReference type="InterPro" id="IPR029033">
    <property type="entry name" value="His_PPase_superfam"/>
</dbReference>
<evidence type="ECO:0000256" key="7">
    <source>
        <dbReference type="ARBA" id="ARBA00022801"/>
    </source>
</evidence>
<evidence type="ECO:0000256" key="13">
    <source>
        <dbReference type="ARBA" id="ARBA00043832"/>
    </source>
</evidence>
<evidence type="ECO:0000256" key="2">
    <source>
        <dbReference type="ARBA" id="ARBA00008422"/>
    </source>
</evidence>
<keyword evidence="6 15" id="KW-0732">Signal</keyword>
<evidence type="ECO:0000256" key="1">
    <source>
        <dbReference type="ARBA" id="ARBA00004370"/>
    </source>
</evidence>
<protein>
    <recommendedName>
        <fullName evidence="5">Multiple inositol polyphosphate phosphatase 1</fullName>
        <ecNumber evidence="4">3.1.3.62</ecNumber>
        <ecNumber evidence="3">3.1.3.80</ecNumber>
    </recommendedName>
    <alternativeName>
        <fullName evidence="9">2,3-bisphosphoglycerate 3-phosphatase</fullName>
    </alternativeName>
</protein>
<evidence type="ECO:0000256" key="3">
    <source>
        <dbReference type="ARBA" id="ARBA00012976"/>
    </source>
</evidence>
<feature type="region of interest" description="Disordered" evidence="14">
    <location>
        <begin position="44"/>
        <end position="64"/>
    </location>
</feature>
<comment type="catalytic activity">
    <reaction evidence="11">
        <text>1D-myo-inositol 1,2,4,5,6-pentakisphosphate + H2O = 1D-myo-inositol 1,2,5,6-tetrakisphosphate + phosphate</text>
        <dbReference type="Rhea" id="RHEA:77115"/>
        <dbReference type="ChEBI" id="CHEBI:15377"/>
        <dbReference type="ChEBI" id="CHEBI:43474"/>
        <dbReference type="ChEBI" id="CHEBI:57798"/>
        <dbReference type="ChEBI" id="CHEBI:195535"/>
        <dbReference type="EC" id="3.1.3.62"/>
    </reaction>
    <physiologicalReaction direction="left-to-right" evidence="11">
        <dbReference type="Rhea" id="RHEA:77116"/>
    </physiologicalReaction>
</comment>
<keyword evidence="8" id="KW-0472">Membrane</keyword>
<evidence type="ECO:0000256" key="9">
    <source>
        <dbReference type="ARBA" id="ARBA00031642"/>
    </source>
</evidence>
<evidence type="ECO:0000256" key="12">
    <source>
        <dbReference type="ARBA" id="ARBA00043691"/>
    </source>
</evidence>
<sequence length="462" mass="49740">MKKNRLYLPLTLTAATALVVALGAPADASSLRHAPSPHAAATREALTTKAPYEPLGNPRSYQKAPAGFTPVFTENVSRHGERTLSDSDDGDALLALWQSAQAQGALTRTGKSLGPDIMTLLAANAKVGYGLLTQSGVDDLEGTARRMEQRLPGLFAAAASSNTQKIDVVAASQQRTVDSANDFVKGLESINPKLAAVTGATRTDDDLLYFHKSKTDPDSLAYQAYLKTAPVADAEAAVRDQPKTHRLAREVLLRSFTPAFVDQIAAGDFASFGDEIDAADAVYSLWQVTADLPDEGHWNFGKYISTDEASWFGYLDDVTSFYENGPAFSGSDVTYKMADVLLDDMFASLDAKANGTSRLAAELRFTHAEEIFPLASLLGLPGSTKQLPVGTEFTYGDSAFRGAQVAPMGANIQWDLFKKGNTYLVRMLYNEKQTAFKAGCTPIAKGSYFYSLSELESCYAVK</sequence>
<dbReference type="PANTHER" id="PTHR20963:SF8">
    <property type="entry name" value="MULTIPLE INOSITOL POLYPHOSPHATE PHOSPHATASE 1"/>
    <property type="match status" value="1"/>
</dbReference>
<dbReference type="InterPro" id="IPR000560">
    <property type="entry name" value="His_Pase_clade-2"/>
</dbReference>
<dbReference type="Pfam" id="PF00328">
    <property type="entry name" value="His_Phos_2"/>
    <property type="match status" value="1"/>
</dbReference>
<comment type="catalytic activity">
    <reaction evidence="12">
        <text>1D-myo-inositol hexakisphosphate + H2O = 1D-myo-inositol 1,2,4,5,6-pentakisphosphate + phosphate</text>
        <dbReference type="Rhea" id="RHEA:16989"/>
        <dbReference type="ChEBI" id="CHEBI:15377"/>
        <dbReference type="ChEBI" id="CHEBI:43474"/>
        <dbReference type="ChEBI" id="CHEBI:57798"/>
        <dbReference type="ChEBI" id="CHEBI:58130"/>
        <dbReference type="EC" id="3.1.3.62"/>
    </reaction>
    <physiologicalReaction direction="left-to-right" evidence="12">
        <dbReference type="Rhea" id="RHEA:16990"/>
    </physiologicalReaction>
</comment>
<comment type="similarity">
    <text evidence="2">Belongs to the histidine acid phosphatase family. MINPP1 subfamily.</text>
</comment>
<comment type="catalytic activity">
    <reaction evidence="10">
        <text>1D-myo-inositol 1,2,5,6-tetrakisphosphate + H2O = 1D-myo-inositol 1,2,6-trisphosphate + phosphate</text>
        <dbReference type="Rhea" id="RHEA:77119"/>
        <dbReference type="ChEBI" id="CHEBI:15377"/>
        <dbReference type="ChEBI" id="CHEBI:43474"/>
        <dbReference type="ChEBI" id="CHEBI:195535"/>
        <dbReference type="ChEBI" id="CHEBI:195537"/>
        <dbReference type="EC" id="3.1.3.62"/>
    </reaction>
    <physiologicalReaction direction="left-to-right" evidence="10">
        <dbReference type="Rhea" id="RHEA:77120"/>
    </physiologicalReaction>
</comment>
<evidence type="ECO:0000256" key="6">
    <source>
        <dbReference type="ARBA" id="ARBA00022729"/>
    </source>
</evidence>
<dbReference type="PANTHER" id="PTHR20963">
    <property type="entry name" value="MULTIPLE INOSITOL POLYPHOSPHATE PHOSPHATASE-RELATED"/>
    <property type="match status" value="1"/>
</dbReference>
<feature type="chain" id="PRO_5045589551" description="Multiple inositol polyphosphate phosphatase 1" evidence="15">
    <location>
        <begin position="29"/>
        <end position="462"/>
    </location>
</feature>
<accession>A0ABP7ZDL4</accession>
<dbReference type="SUPFAM" id="SSF53254">
    <property type="entry name" value="Phosphoglycerate mutase-like"/>
    <property type="match status" value="1"/>
</dbReference>
<organism evidence="16 17">
    <name type="scientific">Gryllotalpicola daejeonensis</name>
    <dbReference type="NCBI Taxonomy" id="993087"/>
    <lineage>
        <taxon>Bacteria</taxon>
        <taxon>Bacillati</taxon>
        <taxon>Actinomycetota</taxon>
        <taxon>Actinomycetes</taxon>
        <taxon>Micrococcales</taxon>
        <taxon>Microbacteriaceae</taxon>
        <taxon>Gryllotalpicola</taxon>
    </lineage>
</organism>
<comment type="catalytic activity">
    <reaction evidence="13">
        <text>(2R)-2,3-bisphosphoglycerate + H2O = (2R)-2-phosphoglycerate + phosphate</text>
        <dbReference type="Rhea" id="RHEA:27381"/>
        <dbReference type="ChEBI" id="CHEBI:15377"/>
        <dbReference type="ChEBI" id="CHEBI:43474"/>
        <dbReference type="ChEBI" id="CHEBI:58248"/>
        <dbReference type="ChEBI" id="CHEBI:58289"/>
        <dbReference type="EC" id="3.1.3.80"/>
    </reaction>
    <physiologicalReaction direction="left-to-right" evidence="13">
        <dbReference type="Rhea" id="RHEA:27382"/>
    </physiologicalReaction>
</comment>
<keyword evidence="7" id="KW-0378">Hydrolase</keyword>
<evidence type="ECO:0000313" key="17">
    <source>
        <dbReference type="Proteomes" id="UP001415169"/>
    </source>
</evidence>
<evidence type="ECO:0000256" key="4">
    <source>
        <dbReference type="ARBA" id="ARBA00013040"/>
    </source>
</evidence>
<dbReference type="EC" id="3.1.3.80" evidence="3"/>
<feature type="signal peptide" evidence="15">
    <location>
        <begin position="1"/>
        <end position="28"/>
    </location>
</feature>
<evidence type="ECO:0000256" key="10">
    <source>
        <dbReference type="ARBA" id="ARBA00043668"/>
    </source>
</evidence>
<comment type="caution">
    <text evidence="16">The sequence shown here is derived from an EMBL/GenBank/DDBJ whole genome shotgun (WGS) entry which is preliminary data.</text>
</comment>
<comment type="subcellular location">
    <subcellularLocation>
        <location evidence="1">Membrane</location>
    </subcellularLocation>
</comment>
<name>A0ABP7ZDL4_9MICO</name>